<dbReference type="InterPro" id="IPR020923">
    <property type="entry name" value="DNA_ligase_B"/>
</dbReference>
<evidence type="ECO:0000256" key="4">
    <source>
        <dbReference type="ARBA" id="ARBA00023027"/>
    </source>
</evidence>
<dbReference type="PROSITE" id="PS01055">
    <property type="entry name" value="DNA_LIGASE_N1"/>
    <property type="match status" value="1"/>
</dbReference>
<dbReference type="InterPro" id="IPR010994">
    <property type="entry name" value="RuvA_2-like"/>
</dbReference>
<organism evidence="9 10">
    <name type="scientific">Limnobaculum parvum</name>
    <dbReference type="NCBI Taxonomy" id="2172103"/>
    <lineage>
        <taxon>Bacteria</taxon>
        <taxon>Pseudomonadati</taxon>
        <taxon>Pseudomonadota</taxon>
        <taxon>Gammaproteobacteria</taxon>
        <taxon>Enterobacterales</taxon>
        <taxon>Budviciaceae</taxon>
        <taxon>Limnobaculum</taxon>
    </lineage>
</organism>
<dbReference type="GO" id="GO:0003911">
    <property type="term" value="F:DNA ligase (NAD+) activity"/>
    <property type="evidence" value="ECO:0007669"/>
    <property type="project" value="UniProtKB-UniRule"/>
</dbReference>
<proteinExistence type="inferred from homology"/>
<dbReference type="InterPro" id="IPR018239">
    <property type="entry name" value="DNA_ligase_AS"/>
</dbReference>
<dbReference type="Gene3D" id="1.10.150.20">
    <property type="entry name" value="5' to 3' exonuclease, C-terminal subdomain"/>
    <property type="match status" value="1"/>
</dbReference>
<keyword evidence="4 7" id="KW-0520">NAD</keyword>
<dbReference type="SUPFAM" id="SSF50249">
    <property type="entry name" value="Nucleic acid-binding proteins"/>
    <property type="match status" value="1"/>
</dbReference>
<comment type="catalytic activity">
    <reaction evidence="6 7">
        <text>NAD(+) + (deoxyribonucleotide)n-3'-hydroxyl + 5'-phospho-(deoxyribonucleotide)m = (deoxyribonucleotide)n+m + AMP + beta-nicotinamide D-nucleotide.</text>
        <dbReference type="EC" id="6.5.1.2"/>
    </reaction>
</comment>
<dbReference type="NCBIfam" id="NF005987">
    <property type="entry name" value="PRK08097.1"/>
    <property type="match status" value="1"/>
</dbReference>
<dbReference type="Gene3D" id="1.10.287.610">
    <property type="entry name" value="Helix hairpin bin"/>
    <property type="match status" value="1"/>
</dbReference>
<evidence type="ECO:0000313" key="10">
    <source>
        <dbReference type="Proteomes" id="UP000244908"/>
    </source>
</evidence>
<reference evidence="9 10" key="1">
    <citation type="journal article" date="2019" name="Int. J. Syst. Evol. Microbiol.">
        <title>Limnobaculum parvum gen. nov., sp. nov., isolated from a freshwater lake.</title>
        <authorList>
            <person name="Baek C."/>
            <person name="Shin S.K."/>
            <person name="Yi H."/>
        </authorList>
    </citation>
    <scope>NUCLEOTIDE SEQUENCE [LARGE SCALE GENOMIC DNA]</scope>
    <source>
        <strain evidence="9 10">HYN0051</strain>
    </source>
</reference>
<dbReference type="AlphaFoldDB" id="A0A2Y9TZW6"/>
<evidence type="ECO:0000256" key="5">
    <source>
        <dbReference type="ARBA" id="ARBA00023204"/>
    </source>
</evidence>
<dbReference type="SMART" id="SM00532">
    <property type="entry name" value="LIGANc"/>
    <property type="match status" value="1"/>
</dbReference>
<dbReference type="GO" id="GO:0006260">
    <property type="term" value="P:DNA replication"/>
    <property type="evidence" value="ECO:0007669"/>
    <property type="project" value="UniProtKB-KW"/>
</dbReference>
<evidence type="ECO:0000256" key="6">
    <source>
        <dbReference type="ARBA" id="ARBA00034005"/>
    </source>
</evidence>
<accession>A0A2Y9TZW6</accession>
<comment type="similarity">
    <text evidence="7">Belongs to the NAD-dependent DNA ligase family. LigB subfamily.</text>
</comment>
<gene>
    <name evidence="7" type="primary">ligB</name>
    <name evidence="9" type="ORF">HYN51_10725</name>
</gene>
<keyword evidence="2 7" id="KW-0235">DNA replication</keyword>
<dbReference type="GO" id="GO:0006281">
    <property type="term" value="P:DNA repair"/>
    <property type="evidence" value="ECO:0007669"/>
    <property type="project" value="UniProtKB-KW"/>
</dbReference>
<dbReference type="KEGG" id="lpv:HYN51_10725"/>
<keyword evidence="5 7" id="KW-0234">DNA repair</keyword>
<dbReference type="SUPFAM" id="SSF47781">
    <property type="entry name" value="RuvA domain 2-like"/>
    <property type="match status" value="1"/>
</dbReference>
<dbReference type="Proteomes" id="UP000244908">
    <property type="component" value="Chromosome"/>
</dbReference>
<dbReference type="InterPro" id="IPR004150">
    <property type="entry name" value="NAD_DNA_ligase_OB"/>
</dbReference>
<protein>
    <recommendedName>
        <fullName evidence="7">DNA ligase B</fullName>
        <ecNumber evidence="7">6.5.1.2</ecNumber>
    </recommendedName>
    <alternativeName>
        <fullName evidence="7">Polydeoxyribonucleotide synthase [NAD(+)] B</fullName>
    </alternativeName>
</protein>
<comment type="function">
    <text evidence="7">Catalyzes the formation of phosphodiester linkages between 5'-phosphoryl and 3'-hydroxyl groups in double-stranded DNA using NAD as a coenzyme and as the energy source for the reaction.</text>
</comment>
<dbReference type="InterPro" id="IPR001679">
    <property type="entry name" value="DNA_ligase"/>
</dbReference>
<dbReference type="Gene3D" id="2.40.50.140">
    <property type="entry name" value="Nucleic acid-binding proteins"/>
    <property type="match status" value="1"/>
</dbReference>
<evidence type="ECO:0000256" key="7">
    <source>
        <dbReference type="HAMAP-Rule" id="MF_01587"/>
    </source>
</evidence>
<dbReference type="PANTHER" id="PTHR47810">
    <property type="entry name" value="DNA LIGASE"/>
    <property type="match status" value="1"/>
</dbReference>
<dbReference type="Pfam" id="PF03120">
    <property type="entry name" value="OB_DNA_ligase"/>
    <property type="match status" value="1"/>
</dbReference>
<dbReference type="InterPro" id="IPR013840">
    <property type="entry name" value="DNAligase_N"/>
</dbReference>
<keyword evidence="1 7" id="KW-0436">Ligase</keyword>
<evidence type="ECO:0000256" key="1">
    <source>
        <dbReference type="ARBA" id="ARBA00022598"/>
    </source>
</evidence>
<dbReference type="EC" id="6.5.1.2" evidence="7"/>
<name>A0A2Y9TZW6_9GAMM</name>
<dbReference type="SUPFAM" id="SSF56091">
    <property type="entry name" value="DNA ligase/mRNA capping enzyme, catalytic domain"/>
    <property type="match status" value="1"/>
</dbReference>
<dbReference type="Pfam" id="PF01653">
    <property type="entry name" value="DNA_ligase_aden"/>
    <property type="match status" value="1"/>
</dbReference>
<dbReference type="OrthoDB" id="9759736at2"/>
<feature type="active site" description="N6-AMP-lysine intermediate" evidence="7">
    <location>
        <position position="134"/>
    </location>
</feature>
<dbReference type="InterPro" id="IPR050326">
    <property type="entry name" value="NAD_dep_DNA_ligaseB"/>
</dbReference>
<dbReference type="HAMAP" id="MF_01587">
    <property type="entry name" value="DNA_ligase_B"/>
    <property type="match status" value="1"/>
</dbReference>
<dbReference type="InterPro" id="IPR012340">
    <property type="entry name" value="NA-bd_OB-fold"/>
</dbReference>
<dbReference type="PIRSF" id="PIRSF001604">
    <property type="entry name" value="LigA"/>
    <property type="match status" value="1"/>
</dbReference>
<evidence type="ECO:0000313" key="9">
    <source>
        <dbReference type="EMBL" id="AWH88989.1"/>
    </source>
</evidence>
<evidence type="ECO:0000259" key="8">
    <source>
        <dbReference type="SMART" id="SM00532"/>
    </source>
</evidence>
<dbReference type="Gene3D" id="3.30.470.30">
    <property type="entry name" value="DNA ligase/mRNA capping enzyme"/>
    <property type="match status" value="1"/>
</dbReference>
<sequence length="568" mass="64243">MLFLIKLVVGWLLLYLSGGVAWGQNLAECPKWNKAQAVREIKALDAELQRWDESYYFQGVSLVDDDIYDQLLYQRRQWANCFPEFVAEKSVFGEERKNLPLLHPIVQTGLIKLDDKQAVMGWMQSRSNLWIQPKIDGVAVTLVYQNGHLVSAISRGDGIKGEDWTAHALNINGIPRRISTDLSRVVVQGELFWYLENHIQHRDGGLNARAKVAGAMMANALSAQAVANIVFWAWDWPEGPEDMTFRLQQLKRMGFEYGPDDTHPVANVDEVQSWYQYWFDNPLPFARDGVVIRQGTRPSGANWRAQPPLWAAAWKYPTEKVIAEVQAIHFNTGRTGRISAVVQLKPVRIDDKTVRRISLGSIARWKAWNIVPGDRVAVTLAGQGIPKLTEVVWRVAERTMPEIPDKAQHHPLSCWNAEGECEPQFLARLVWLGGKKGLNLKGISQKTWQRLLIAGKVTDLASWLWLSEADLLTLSGFGKISSQRMLQQIAFARQRDAAQWLAGLGMTFISPEMMRKVGWDNLLSWTEVDWQQHGGLGDKGAKRAVEFVHYPPLLALIERLKAAGVQGF</sequence>
<dbReference type="EMBL" id="CP029185">
    <property type="protein sequence ID" value="AWH88989.1"/>
    <property type="molecule type" value="Genomic_DNA"/>
</dbReference>
<evidence type="ECO:0000256" key="3">
    <source>
        <dbReference type="ARBA" id="ARBA00022763"/>
    </source>
</evidence>
<evidence type="ECO:0000256" key="2">
    <source>
        <dbReference type="ARBA" id="ARBA00022705"/>
    </source>
</evidence>
<dbReference type="PANTHER" id="PTHR47810:SF1">
    <property type="entry name" value="DNA LIGASE B"/>
    <property type="match status" value="1"/>
</dbReference>
<keyword evidence="3 7" id="KW-0227">DNA damage</keyword>
<dbReference type="InterPro" id="IPR013839">
    <property type="entry name" value="DNAligase_adenylation"/>
</dbReference>
<keyword evidence="10" id="KW-1185">Reference proteome</keyword>
<feature type="domain" description="NAD-dependent DNA ligase N-terminal" evidence="8">
    <location>
        <begin position="36"/>
        <end position="437"/>
    </location>
</feature>
<dbReference type="RefSeq" id="WP_108901045.1">
    <property type="nucleotide sequence ID" value="NZ_CP029185.2"/>
</dbReference>